<accession>A0A518DMP4</accession>
<keyword evidence="2" id="KW-0472">Membrane</keyword>
<dbReference type="KEGG" id="lcre:Pla8534_08890"/>
<reference evidence="3 4" key="1">
    <citation type="submission" date="2019-02" db="EMBL/GenBank/DDBJ databases">
        <title>Deep-cultivation of Planctomycetes and their phenomic and genomic characterization uncovers novel biology.</title>
        <authorList>
            <person name="Wiegand S."/>
            <person name="Jogler M."/>
            <person name="Boedeker C."/>
            <person name="Pinto D."/>
            <person name="Vollmers J."/>
            <person name="Rivas-Marin E."/>
            <person name="Kohn T."/>
            <person name="Peeters S.H."/>
            <person name="Heuer A."/>
            <person name="Rast P."/>
            <person name="Oberbeckmann S."/>
            <person name="Bunk B."/>
            <person name="Jeske O."/>
            <person name="Meyerdierks A."/>
            <person name="Storesund J.E."/>
            <person name="Kallscheuer N."/>
            <person name="Luecker S."/>
            <person name="Lage O.M."/>
            <person name="Pohl T."/>
            <person name="Merkel B.J."/>
            <person name="Hornburger P."/>
            <person name="Mueller R.-W."/>
            <person name="Bruemmer F."/>
            <person name="Labrenz M."/>
            <person name="Spormann A.M."/>
            <person name="Op den Camp H."/>
            <person name="Overmann J."/>
            <person name="Amann R."/>
            <person name="Jetten M.S.M."/>
            <person name="Mascher T."/>
            <person name="Medema M.H."/>
            <person name="Devos D.P."/>
            <person name="Kaster A.-K."/>
            <person name="Ovreas L."/>
            <person name="Rohde M."/>
            <person name="Galperin M.Y."/>
            <person name="Jogler C."/>
        </authorList>
    </citation>
    <scope>NUCLEOTIDE SEQUENCE [LARGE SCALE GENOMIC DNA]</scope>
    <source>
        <strain evidence="3 4">Pla85_3_4</strain>
    </source>
</reference>
<feature type="transmembrane region" description="Helical" evidence="2">
    <location>
        <begin position="26"/>
        <end position="44"/>
    </location>
</feature>
<name>A0A518DMP4_9BACT</name>
<dbReference type="AlphaFoldDB" id="A0A518DMP4"/>
<feature type="region of interest" description="Disordered" evidence="1">
    <location>
        <begin position="1"/>
        <end position="21"/>
    </location>
</feature>
<dbReference type="OrthoDB" id="239825at2"/>
<feature type="compositionally biased region" description="Low complexity" evidence="1">
    <location>
        <begin position="480"/>
        <end position="489"/>
    </location>
</feature>
<feature type="transmembrane region" description="Helical" evidence="2">
    <location>
        <begin position="412"/>
        <end position="435"/>
    </location>
</feature>
<protein>
    <submittedName>
        <fullName evidence="3">Uncharacterized protein</fullName>
    </submittedName>
</protein>
<keyword evidence="2" id="KW-1133">Transmembrane helix</keyword>
<dbReference type="EMBL" id="CP036433">
    <property type="protein sequence ID" value="QDU93110.1"/>
    <property type="molecule type" value="Genomic_DNA"/>
</dbReference>
<organism evidence="3 4">
    <name type="scientific">Lignipirellula cremea</name>
    <dbReference type="NCBI Taxonomy" id="2528010"/>
    <lineage>
        <taxon>Bacteria</taxon>
        <taxon>Pseudomonadati</taxon>
        <taxon>Planctomycetota</taxon>
        <taxon>Planctomycetia</taxon>
        <taxon>Pirellulales</taxon>
        <taxon>Pirellulaceae</taxon>
        <taxon>Lignipirellula</taxon>
    </lineage>
</organism>
<evidence type="ECO:0000256" key="2">
    <source>
        <dbReference type="SAM" id="Phobius"/>
    </source>
</evidence>
<dbReference type="Proteomes" id="UP000317648">
    <property type="component" value="Chromosome"/>
</dbReference>
<evidence type="ECO:0000256" key="1">
    <source>
        <dbReference type="SAM" id="MobiDB-lite"/>
    </source>
</evidence>
<keyword evidence="4" id="KW-1185">Reference proteome</keyword>
<sequence>METSSDRGSGPRKQLRSPPNYKTRGVQVRLMALVFSILLVLLLMNQARKPQTWAWMWSGQPSNPGAGFKAMLNQPLDNRTAPRPEKTAAPGVVAIARYDGGSTQAQDPAARNRAIGWSKNWEHLERDQHQLLYAALKAAREQGQKQAFLLTTEERDELPGLIEQLDQGWGVYHENARASLAAPQSTLDDAERESWEQLIAQSEAAWRTAAEALAALSIEQALTPGQQTALAETQATLDALALSRIKEGPYTRTYDESSAWYRLFEILQQSDLAELRRQLDPPDVNAIVLGNHADDYRGKLVTIRGKATLGYRVDAPPNLLGAKYFYVLWIRPATGENSPIVAYCLETPPGFPALRNRSGGDTDLDESVVITGYFFKNWVYSAQVDLRDAPLVLAGSPEWTPAAVVVDQTAPWWVYLLGSIGAGVLALAVAGYAWFASTGRTQSGPEDPEKVALHLGSIDDKTVAPAPGEMLRRMAEREAAAPSPSPGEAQPILPSDSDA</sequence>
<feature type="region of interest" description="Disordered" evidence="1">
    <location>
        <begin position="475"/>
        <end position="499"/>
    </location>
</feature>
<dbReference type="RefSeq" id="WP_145049630.1">
    <property type="nucleotide sequence ID" value="NZ_CP036433.1"/>
</dbReference>
<gene>
    <name evidence="3" type="ORF">Pla8534_08890</name>
</gene>
<keyword evidence="2" id="KW-0812">Transmembrane</keyword>
<evidence type="ECO:0000313" key="3">
    <source>
        <dbReference type="EMBL" id="QDU93110.1"/>
    </source>
</evidence>
<proteinExistence type="predicted"/>
<evidence type="ECO:0000313" key="4">
    <source>
        <dbReference type="Proteomes" id="UP000317648"/>
    </source>
</evidence>